<dbReference type="GO" id="GO:0051607">
    <property type="term" value="P:defense response to virus"/>
    <property type="evidence" value="ECO:0007669"/>
    <property type="project" value="UniProtKB-KW"/>
</dbReference>
<sequence>MTMKNNAIIGFMAETFIHSGCGQSQGAIDLPFSREKATDYPYIPGSSLKGAFKDYRAKQDTDEMFGKSDVAGNLLVSDLRLLLLPVRSLTGAYKWVTCPHILKRLKRDLRRTEQSEQSTEFSTNETYELTGEGATLFLEELSFKLIDEQSIDSALFALLKCLSGAIEDKEKIVIIKDDDFNWFAKNALSIQARNVLDSNKASNNLWYEESLPPDTLMYCLLGDRKIEGTTVSNMLAQIKE</sequence>
<evidence type="ECO:0000256" key="1">
    <source>
        <dbReference type="ARBA" id="ARBA00023118"/>
    </source>
</evidence>
<dbReference type="Pfam" id="PF03787">
    <property type="entry name" value="RAMPs"/>
    <property type="match status" value="1"/>
</dbReference>
<evidence type="ECO:0000313" key="3">
    <source>
        <dbReference type="EMBL" id="SFV88688.1"/>
    </source>
</evidence>
<keyword evidence="1" id="KW-0051">Antiviral defense</keyword>
<dbReference type="InterPro" id="IPR005537">
    <property type="entry name" value="RAMP_III_fam"/>
</dbReference>
<reference evidence="3" key="1">
    <citation type="submission" date="2016-10" db="EMBL/GenBank/DDBJ databases">
        <authorList>
            <person name="de Groot N.N."/>
        </authorList>
    </citation>
    <scope>NUCLEOTIDE SEQUENCE</scope>
</reference>
<dbReference type="PANTHER" id="PTHR36700">
    <property type="entry name" value="CRISPR SYSTEM CMR SUBUNIT CMR4"/>
    <property type="match status" value="1"/>
</dbReference>
<proteinExistence type="predicted"/>
<evidence type="ECO:0000259" key="2">
    <source>
        <dbReference type="Pfam" id="PF03787"/>
    </source>
</evidence>
<name>A0A1W1E497_9ZZZZ</name>
<organism evidence="3">
    <name type="scientific">hydrothermal vent metagenome</name>
    <dbReference type="NCBI Taxonomy" id="652676"/>
    <lineage>
        <taxon>unclassified sequences</taxon>
        <taxon>metagenomes</taxon>
        <taxon>ecological metagenomes</taxon>
    </lineage>
</organism>
<dbReference type="AlphaFoldDB" id="A0A1W1E497"/>
<dbReference type="NCBIfam" id="TIGR02580">
    <property type="entry name" value="cas_RAMP_Cmr4"/>
    <property type="match status" value="1"/>
</dbReference>
<protein>
    <submittedName>
        <fullName evidence="3">CRISPR-associated RAMP Cmr4</fullName>
    </submittedName>
</protein>
<feature type="domain" description="CRISPR type III-associated protein" evidence="2">
    <location>
        <begin position="14"/>
        <end position="216"/>
    </location>
</feature>
<dbReference type="EMBL" id="FPHZ01000172">
    <property type="protein sequence ID" value="SFV88688.1"/>
    <property type="molecule type" value="Genomic_DNA"/>
</dbReference>
<gene>
    <name evidence="3" type="ORF">MNB_SUP05-SYMBIONT-5-1318</name>
</gene>
<dbReference type="InterPro" id="IPR013410">
    <property type="entry name" value="CRISPR-assoc_RAMP_Cmr4"/>
</dbReference>
<dbReference type="PANTHER" id="PTHR36700:SF1">
    <property type="entry name" value="CRISPR SYSTEM CMR SUBUNIT CMR4"/>
    <property type="match status" value="1"/>
</dbReference>
<accession>A0A1W1E497</accession>